<gene>
    <name evidence="2" type="ORF">SAMN02982985_01552</name>
</gene>
<dbReference type="NCBIfam" id="TIGR02391">
    <property type="entry name" value="hypoth_ymh"/>
    <property type="match status" value="1"/>
</dbReference>
<evidence type="ECO:0000313" key="2">
    <source>
        <dbReference type="EMBL" id="SFL78946.1"/>
    </source>
</evidence>
<name>A0A1I4KK74_9BURK</name>
<dbReference type="Proteomes" id="UP000199470">
    <property type="component" value="Unassembled WGS sequence"/>
</dbReference>
<proteinExistence type="predicted"/>
<organism evidence="2 3">
    <name type="scientific">Rugamonas rubra</name>
    <dbReference type="NCBI Taxonomy" id="758825"/>
    <lineage>
        <taxon>Bacteria</taxon>
        <taxon>Pseudomonadati</taxon>
        <taxon>Pseudomonadota</taxon>
        <taxon>Betaproteobacteria</taxon>
        <taxon>Burkholderiales</taxon>
        <taxon>Oxalobacteraceae</taxon>
        <taxon>Telluria group</taxon>
        <taxon>Rugamonas</taxon>
    </lineage>
</organism>
<dbReference type="STRING" id="758825.SAMN02982985_01552"/>
<dbReference type="Pfam" id="PF09509">
    <property type="entry name" value="Hypoth_Ymh"/>
    <property type="match status" value="1"/>
</dbReference>
<dbReference type="AlphaFoldDB" id="A0A1I4KK74"/>
<evidence type="ECO:0000259" key="1">
    <source>
        <dbReference type="Pfam" id="PF09509"/>
    </source>
</evidence>
<feature type="domain" description="Conserved hypothetical protein CHP02391" evidence="1">
    <location>
        <begin position="170"/>
        <end position="289"/>
    </location>
</feature>
<dbReference type="InterPro" id="IPR012654">
    <property type="entry name" value="CHP02391"/>
</dbReference>
<accession>A0A1I4KK74</accession>
<evidence type="ECO:0000313" key="3">
    <source>
        <dbReference type="Proteomes" id="UP000199470"/>
    </source>
</evidence>
<protein>
    <submittedName>
        <fullName evidence="2">TIGR02391 family protein</fullName>
    </submittedName>
</protein>
<sequence>MSTLCLLKSVPRDRRSSPRLNGPKNKERFMTRIPLFSSQHLEAACRVLADTERGLSGTQIERLLQEIEIADSSPAMTKWKRLFNALAGAQNQHQVGNHLIIFINRAMNPVNYARDATTFAWRRDELNVVLAFSGFYVREDGKVGYADKATTLDAARARAGRLKAALESRAVHAEVLNYCRSELLDENYFHAVFEATKGVAERIRQLSGLSGDGADLVNKVFSGQQPVLALGPLNTESEKSEQKGFANLMIGLFGAVRNPLAHAPKTNWPMSEQDALDILTMISLIHRKLDLAQKTTIAP</sequence>
<dbReference type="EMBL" id="FOTW01000007">
    <property type="protein sequence ID" value="SFL78946.1"/>
    <property type="molecule type" value="Genomic_DNA"/>
</dbReference>
<keyword evidence="3" id="KW-1185">Reference proteome</keyword>
<reference evidence="2 3" key="1">
    <citation type="submission" date="2016-10" db="EMBL/GenBank/DDBJ databases">
        <authorList>
            <person name="de Groot N.N."/>
        </authorList>
    </citation>
    <scope>NUCLEOTIDE SEQUENCE [LARGE SCALE GENOMIC DNA]</scope>
    <source>
        <strain evidence="2 3">ATCC 43154</strain>
    </source>
</reference>